<proteinExistence type="predicted"/>
<reference evidence="2" key="2">
    <citation type="submission" date="2020-05" db="UniProtKB">
        <authorList>
            <consortium name="EnsemblMetazoa"/>
        </authorList>
    </citation>
    <scope>IDENTIFICATION</scope>
</reference>
<evidence type="ECO:0000313" key="1">
    <source>
        <dbReference type="EMBL" id="KFB49921.1"/>
    </source>
</evidence>
<accession>A0A084WI77</accession>
<organism evidence="1">
    <name type="scientific">Anopheles sinensis</name>
    <name type="common">Mosquito</name>
    <dbReference type="NCBI Taxonomy" id="74873"/>
    <lineage>
        <taxon>Eukaryota</taxon>
        <taxon>Metazoa</taxon>
        <taxon>Ecdysozoa</taxon>
        <taxon>Arthropoda</taxon>
        <taxon>Hexapoda</taxon>
        <taxon>Insecta</taxon>
        <taxon>Pterygota</taxon>
        <taxon>Neoptera</taxon>
        <taxon>Endopterygota</taxon>
        <taxon>Diptera</taxon>
        <taxon>Nematocera</taxon>
        <taxon>Culicoidea</taxon>
        <taxon>Culicidae</taxon>
        <taxon>Anophelinae</taxon>
        <taxon>Anopheles</taxon>
    </lineage>
</organism>
<dbReference type="AlphaFoldDB" id="A0A084WI77"/>
<dbReference type="EMBL" id="KE525347">
    <property type="protein sequence ID" value="KFB49921.1"/>
    <property type="molecule type" value="Genomic_DNA"/>
</dbReference>
<dbReference type="EMBL" id="ATLV01023922">
    <property type="status" value="NOT_ANNOTATED_CDS"/>
    <property type="molecule type" value="Genomic_DNA"/>
</dbReference>
<protein>
    <submittedName>
        <fullName evidence="1 2">Uncharacterized protein</fullName>
    </submittedName>
</protein>
<dbReference type="EnsemblMetazoa" id="ASIC017953-RA">
    <property type="protein sequence ID" value="ASIC017953-PA"/>
    <property type="gene ID" value="ASIC017953"/>
</dbReference>
<sequence>MLPEGVLFCYVCSCTCLGRLFVGTHFTADLPVGESCSEGGGCGSDPCPGSGALGGSMLHGALGNWANSLPIADPINIIPGGEGTLYGTADECN</sequence>
<dbReference type="VEuPathDB" id="VectorBase:ASIC017953"/>
<gene>
    <name evidence="1" type="ORF">ZHAS_00017953</name>
</gene>
<dbReference type="Proteomes" id="UP000030765">
    <property type="component" value="Unassembled WGS sequence"/>
</dbReference>
<evidence type="ECO:0000313" key="2">
    <source>
        <dbReference type="EnsemblMetazoa" id="ASIC017953-PA"/>
    </source>
</evidence>
<evidence type="ECO:0000313" key="3">
    <source>
        <dbReference type="Proteomes" id="UP000030765"/>
    </source>
</evidence>
<keyword evidence="3" id="KW-1185">Reference proteome</keyword>
<reference evidence="1 3" key="1">
    <citation type="journal article" date="2014" name="BMC Genomics">
        <title>Genome sequence of Anopheles sinensis provides insight into genetics basis of mosquito competence for malaria parasites.</title>
        <authorList>
            <person name="Zhou D."/>
            <person name="Zhang D."/>
            <person name="Ding G."/>
            <person name="Shi L."/>
            <person name="Hou Q."/>
            <person name="Ye Y."/>
            <person name="Xu Y."/>
            <person name="Zhou H."/>
            <person name="Xiong C."/>
            <person name="Li S."/>
            <person name="Yu J."/>
            <person name="Hong S."/>
            <person name="Yu X."/>
            <person name="Zou P."/>
            <person name="Chen C."/>
            <person name="Chang X."/>
            <person name="Wang W."/>
            <person name="Lv Y."/>
            <person name="Sun Y."/>
            <person name="Ma L."/>
            <person name="Shen B."/>
            <person name="Zhu C."/>
        </authorList>
    </citation>
    <scope>NUCLEOTIDE SEQUENCE [LARGE SCALE GENOMIC DNA]</scope>
</reference>
<name>A0A084WI77_ANOSI</name>